<dbReference type="HOGENOM" id="CLU_572627_0_0_1"/>
<accession>A0A0C9VIG6</accession>
<reference evidence="1 2" key="1">
    <citation type="submission" date="2014-06" db="EMBL/GenBank/DDBJ databases">
        <title>Evolutionary Origins and Diversification of the Mycorrhizal Mutualists.</title>
        <authorList>
            <consortium name="DOE Joint Genome Institute"/>
            <consortium name="Mycorrhizal Genomics Consortium"/>
            <person name="Kohler A."/>
            <person name="Kuo A."/>
            <person name="Nagy L.G."/>
            <person name="Floudas D."/>
            <person name="Copeland A."/>
            <person name="Barry K.W."/>
            <person name="Cichocki N."/>
            <person name="Veneault-Fourrey C."/>
            <person name="LaButti K."/>
            <person name="Lindquist E.A."/>
            <person name="Lipzen A."/>
            <person name="Lundell T."/>
            <person name="Morin E."/>
            <person name="Murat C."/>
            <person name="Riley R."/>
            <person name="Ohm R."/>
            <person name="Sun H."/>
            <person name="Tunlid A."/>
            <person name="Henrissat B."/>
            <person name="Grigoriev I.V."/>
            <person name="Hibbett D.S."/>
            <person name="Martin F."/>
        </authorList>
    </citation>
    <scope>NUCLEOTIDE SEQUENCE [LARGE SCALE GENOMIC DNA]</scope>
    <source>
        <strain evidence="1 2">SS14</strain>
    </source>
</reference>
<dbReference type="AlphaFoldDB" id="A0A0C9VIG6"/>
<dbReference type="EMBL" id="KN837138">
    <property type="protein sequence ID" value="KIJ41287.1"/>
    <property type="molecule type" value="Genomic_DNA"/>
</dbReference>
<evidence type="ECO:0000313" key="2">
    <source>
        <dbReference type="Proteomes" id="UP000054279"/>
    </source>
</evidence>
<dbReference type="SUPFAM" id="SSF52047">
    <property type="entry name" value="RNI-like"/>
    <property type="match status" value="1"/>
</dbReference>
<proteinExistence type="predicted"/>
<dbReference type="Proteomes" id="UP000054279">
    <property type="component" value="Unassembled WGS sequence"/>
</dbReference>
<gene>
    <name evidence="1" type="ORF">M422DRAFT_780424</name>
</gene>
<name>A0A0C9VIG6_SPHS4</name>
<evidence type="ECO:0000313" key="1">
    <source>
        <dbReference type="EMBL" id="KIJ41287.1"/>
    </source>
</evidence>
<evidence type="ECO:0008006" key="3">
    <source>
        <dbReference type="Google" id="ProtNLM"/>
    </source>
</evidence>
<dbReference type="InterPro" id="IPR032675">
    <property type="entry name" value="LRR_dom_sf"/>
</dbReference>
<protein>
    <recommendedName>
        <fullName evidence="3">F-box domain-containing protein</fullName>
    </recommendedName>
</protein>
<dbReference type="OrthoDB" id="2859901at2759"/>
<dbReference type="Gene3D" id="3.80.10.10">
    <property type="entry name" value="Ribonuclease Inhibitor"/>
    <property type="match status" value="1"/>
</dbReference>
<keyword evidence="2" id="KW-1185">Reference proteome</keyword>
<sequence>MSSDTLSLVNRLAPEILSMIFICSLPEVGVPSLHESPLILLQVCQYWRNVAYTTPELWTTLNFHLRPATLSPRALLSLWLDRSGILPIDFRMEIEGSGEVLTTIFTNFHRFRALDISVGYIFIKYLRGIRRGPVNASALESLTIADSTWEADYDSLKGRITTPKLHHLTLRGPGLALPILSLDFHKLRSLTVDEGIVLSTYTNLINDLRQCDCLEELQLSLCSPILHPADEIPGGPLSFPQLRKFCVVVDTERDPRPFLAALRLPKLEDLEIRRYKAHFFSGLLYADYMEPLILPVTPRLRSLTLGYFTDGDVYEGVIGSPPINQYRLPDLLRKLPTLESLTIHEGRLSNRFIDSLIPSPNSLEQDVILPVLSKLTLRHAQFAWDPIIRFVAARSPREKEANRWRTLRTLMAVECHPNIPMENHHKDMLNAICQESGQAFRWVYNISPIN</sequence>
<organism evidence="1 2">
    <name type="scientific">Sphaerobolus stellatus (strain SS14)</name>
    <dbReference type="NCBI Taxonomy" id="990650"/>
    <lineage>
        <taxon>Eukaryota</taxon>
        <taxon>Fungi</taxon>
        <taxon>Dikarya</taxon>
        <taxon>Basidiomycota</taxon>
        <taxon>Agaricomycotina</taxon>
        <taxon>Agaricomycetes</taxon>
        <taxon>Phallomycetidae</taxon>
        <taxon>Geastrales</taxon>
        <taxon>Sphaerobolaceae</taxon>
        <taxon>Sphaerobolus</taxon>
    </lineage>
</organism>